<reference evidence="2 3" key="1">
    <citation type="submission" date="2016-01" db="EMBL/GenBank/DDBJ databases">
        <title>The new phylogeny of the genus Mycobacterium.</title>
        <authorList>
            <person name="Tarcisio F."/>
            <person name="Conor M."/>
            <person name="Antonella G."/>
            <person name="Elisabetta G."/>
            <person name="Giulia F.S."/>
            <person name="Sara T."/>
            <person name="Anna F."/>
            <person name="Clotilde B."/>
            <person name="Roberto B."/>
            <person name="Veronica D.S."/>
            <person name="Fabio R."/>
            <person name="Monica P."/>
            <person name="Olivier J."/>
            <person name="Enrico T."/>
            <person name="Nicola S."/>
        </authorList>
    </citation>
    <scope>NUCLEOTIDE SEQUENCE [LARGE SCALE GENOMIC DNA]</scope>
    <source>
        <strain evidence="2 3">DSM 45176</strain>
    </source>
</reference>
<dbReference type="Pfam" id="PF11867">
    <property type="entry name" value="T1RH-like_C"/>
    <property type="match status" value="1"/>
</dbReference>
<dbReference type="EMBL" id="LQPQ01000009">
    <property type="protein sequence ID" value="ORW87111.1"/>
    <property type="molecule type" value="Genomic_DNA"/>
</dbReference>
<comment type="caution">
    <text evidence="2">The sequence shown here is derived from an EMBL/GenBank/DDBJ whole genome shotgun (WGS) entry which is preliminary data.</text>
</comment>
<evidence type="ECO:0000313" key="3">
    <source>
        <dbReference type="Proteomes" id="UP000193087"/>
    </source>
</evidence>
<protein>
    <recommendedName>
        <fullName evidence="1">Type I restriction enzyme HindI endonuclease subunit-like C-terminal domain-containing protein</fullName>
    </recommendedName>
</protein>
<evidence type="ECO:0000259" key="1">
    <source>
        <dbReference type="Pfam" id="PF11867"/>
    </source>
</evidence>
<proteinExistence type="predicted"/>
<dbReference type="AlphaFoldDB" id="A0A1X2DGA8"/>
<sequence length="68" mass="7804">MAAHESAVELQGEDVLAQIARELVVVMQRDTKTDRTVCDDVRARLRSSIKRLLVKYKYPPHKQREAAL</sequence>
<dbReference type="InterPro" id="IPR021810">
    <property type="entry name" value="T1RH-like_C"/>
</dbReference>
<accession>A0A1X2DGA8</accession>
<gene>
    <name evidence="2" type="ORF">AWC22_09045</name>
</gene>
<organism evidence="2 3">
    <name type="scientific">Mycobacterium riyadhense</name>
    <dbReference type="NCBI Taxonomy" id="486698"/>
    <lineage>
        <taxon>Bacteria</taxon>
        <taxon>Bacillati</taxon>
        <taxon>Actinomycetota</taxon>
        <taxon>Actinomycetes</taxon>
        <taxon>Mycobacteriales</taxon>
        <taxon>Mycobacteriaceae</taxon>
        <taxon>Mycobacterium</taxon>
    </lineage>
</organism>
<keyword evidence="3" id="KW-1185">Reference proteome</keyword>
<name>A0A1X2DGA8_9MYCO</name>
<dbReference type="STRING" id="486698.AWC22_09045"/>
<dbReference type="Proteomes" id="UP000193087">
    <property type="component" value="Unassembled WGS sequence"/>
</dbReference>
<feature type="domain" description="Type I restriction enzyme HindI endonuclease subunit-like C-terminal" evidence="1">
    <location>
        <begin position="2"/>
        <end position="66"/>
    </location>
</feature>
<evidence type="ECO:0000313" key="2">
    <source>
        <dbReference type="EMBL" id="ORW87111.1"/>
    </source>
</evidence>